<organism evidence="12 13">
    <name type="scientific">Fusarium pseudoanthophilum</name>
    <dbReference type="NCBI Taxonomy" id="48495"/>
    <lineage>
        <taxon>Eukaryota</taxon>
        <taxon>Fungi</taxon>
        <taxon>Dikarya</taxon>
        <taxon>Ascomycota</taxon>
        <taxon>Pezizomycotina</taxon>
        <taxon>Sordariomycetes</taxon>
        <taxon>Hypocreomycetidae</taxon>
        <taxon>Hypocreales</taxon>
        <taxon>Nectriaceae</taxon>
        <taxon>Fusarium</taxon>
        <taxon>Fusarium fujikuroi species complex</taxon>
    </lineage>
</organism>
<feature type="transmembrane region" description="Helical" evidence="10">
    <location>
        <begin position="1157"/>
        <end position="1184"/>
    </location>
</feature>
<dbReference type="InterPro" id="IPR029481">
    <property type="entry name" value="ABC_trans_N"/>
</dbReference>
<evidence type="ECO:0000256" key="8">
    <source>
        <dbReference type="ARBA" id="ARBA00023136"/>
    </source>
</evidence>
<evidence type="ECO:0000256" key="4">
    <source>
        <dbReference type="ARBA" id="ARBA00022692"/>
    </source>
</evidence>
<dbReference type="SMART" id="SM00382">
    <property type="entry name" value="AAA"/>
    <property type="match status" value="2"/>
</dbReference>
<evidence type="ECO:0000256" key="5">
    <source>
        <dbReference type="ARBA" id="ARBA00022741"/>
    </source>
</evidence>
<dbReference type="InterPro" id="IPR034003">
    <property type="entry name" value="ABCG_PDR_2"/>
</dbReference>
<name>A0A8H5KEN0_9HYPO</name>
<dbReference type="GO" id="GO:0140359">
    <property type="term" value="F:ABC-type transporter activity"/>
    <property type="evidence" value="ECO:0007669"/>
    <property type="project" value="InterPro"/>
</dbReference>
<evidence type="ECO:0000313" key="13">
    <source>
        <dbReference type="Proteomes" id="UP000544095"/>
    </source>
</evidence>
<evidence type="ECO:0000313" key="12">
    <source>
        <dbReference type="EMBL" id="KAF5572472.1"/>
    </source>
</evidence>
<feature type="transmembrane region" description="Helical" evidence="10">
    <location>
        <begin position="563"/>
        <end position="584"/>
    </location>
</feature>
<feature type="transmembrane region" description="Helical" evidence="10">
    <location>
        <begin position="456"/>
        <end position="477"/>
    </location>
</feature>
<evidence type="ECO:0000256" key="7">
    <source>
        <dbReference type="ARBA" id="ARBA00022989"/>
    </source>
</evidence>
<evidence type="ECO:0000259" key="11">
    <source>
        <dbReference type="PROSITE" id="PS50893"/>
    </source>
</evidence>
<gene>
    <name evidence="12" type="ORF">FPANT_13054</name>
</gene>
<evidence type="ECO:0000256" key="3">
    <source>
        <dbReference type="ARBA" id="ARBA00022448"/>
    </source>
</evidence>
<evidence type="ECO:0000256" key="6">
    <source>
        <dbReference type="ARBA" id="ARBA00022840"/>
    </source>
</evidence>
<keyword evidence="4 10" id="KW-0812">Transmembrane</keyword>
<feature type="transmembrane region" description="Helical" evidence="10">
    <location>
        <begin position="1117"/>
        <end position="1136"/>
    </location>
</feature>
<dbReference type="Pfam" id="PF19055">
    <property type="entry name" value="ABC2_membrane_7"/>
    <property type="match status" value="1"/>
</dbReference>
<dbReference type="Pfam" id="PF01061">
    <property type="entry name" value="ABC2_membrane"/>
    <property type="match status" value="2"/>
</dbReference>
<dbReference type="InterPro" id="IPR003593">
    <property type="entry name" value="AAA+_ATPase"/>
</dbReference>
<dbReference type="GO" id="GO:0016020">
    <property type="term" value="C:membrane"/>
    <property type="evidence" value="ECO:0007669"/>
    <property type="project" value="UniProtKB-SubCell"/>
</dbReference>
<dbReference type="PROSITE" id="PS50893">
    <property type="entry name" value="ABC_TRANSPORTER_2"/>
    <property type="match status" value="1"/>
</dbReference>
<dbReference type="GO" id="GO:0005524">
    <property type="term" value="F:ATP binding"/>
    <property type="evidence" value="ECO:0007669"/>
    <property type="project" value="UniProtKB-KW"/>
</dbReference>
<dbReference type="SUPFAM" id="SSF52540">
    <property type="entry name" value="P-loop containing nucleoside triphosphate hydrolases"/>
    <property type="match status" value="2"/>
</dbReference>
<keyword evidence="13" id="KW-1185">Reference proteome</keyword>
<comment type="subcellular location">
    <subcellularLocation>
        <location evidence="1">Membrane</location>
        <topology evidence="1">Multi-pass membrane protein</topology>
    </subcellularLocation>
</comment>
<dbReference type="InterPro" id="IPR043926">
    <property type="entry name" value="ABCG_dom"/>
</dbReference>
<feature type="transmembrane region" description="Helical" evidence="10">
    <location>
        <begin position="498"/>
        <end position="523"/>
    </location>
</feature>
<dbReference type="InterPro" id="IPR003439">
    <property type="entry name" value="ABC_transporter-like_ATP-bd"/>
</dbReference>
<keyword evidence="5" id="KW-0547">Nucleotide-binding</keyword>
<dbReference type="InterPro" id="IPR013525">
    <property type="entry name" value="ABC2_TM"/>
</dbReference>
<keyword evidence="7 10" id="KW-1133">Transmembrane helix</keyword>
<dbReference type="Pfam" id="PF14510">
    <property type="entry name" value="ABC_trans_N"/>
    <property type="match status" value="1"/>
</dbReference>
<dbReference type="FunFam" id="3.40.50.300:FF:000054">
    <property type="entry name" value="ABC multidrug transporter atrF"/>
    <property type="match status" value="1"/>
</dbReference>
<comment type="caution">
    <text evidence="12">The sequence shown here is derived from an EMBL/GenBank/DDBJ whole genome shotgun (WGS) entry which is preliminary data.</text>
</comment>
<accession>A0A8H5KEN0</accession>
<dbReference type="InterPro" id="IPR027417">
    <property type="entry name" value="P-loop_NTPase"/>
</dbReference>
<evidence type="ECO:0000256" key="10">
    <source>
        <dbReference type="SAM" id="Phobius"/>
    </source>
</evidence>
<feature type="transmembrane region" description="Helical" evidence="10">
    <location>
        <begin position="669"/>
        <end position="689"/>
    </location>
</feature>
<feature type="transmembrane region" description="Helical" evidence="10">
    <location>
        <begin position="1359"/>
        <end position="1378"/>
    </location>
</feature>
<evidence type="ECO:0000256" key="2">
    <source>
        <dbReference type="ARBA" id="ARBA00006012"/>
    </source>
</evidence>
<dbReference type="EMBL" id="JAAOAR010000919">
    <property type="protein sequence ID" value="KAF5572472.1"/>
    <property type="molecule type" value="Genomic_DNA"/>
</dbReference>
<proteinExistence type="inferred from homology"/>
<dbReference type="PANTHER" id="PTHR19241">
    <property type="entry name" value="ATP-BINDING CASSETTE TRANSPORTER"/>
    <property type="match status" value="1"/>
</dbReference>
<dbReference type="InterPro" id="IPR010929">
    <property type="entry name" value="PDR_CDR_ABC"/>
</dbReference>
<feature type="transmembrane region" description="Helical" evidence="10">
    <location>
        <begin position="1204"/>
        <end position="1226"/>
    </location>
</feature>
<feature type="transmembrane region" description="Helical" evidence="10">
    <location>
        <begin position="529"/>
        <end position="551"/>
    </location>
</feature>
<dbReference type="GO" id="GO:0016887">
    <property type="term" value="F:ATP hydrolysis activity"/>
    <property type="evidence" value="ECO:0007669"/>
    <property type="project" value="InterPro"/>
</dbReference>
<dbReference type="CDD" id="cd03232">
    <property type="entry name" value="ABCG_PDR_domain2"/>
    <property type="match status" value="1"/>
</dbReference>
<feature type="transmembrane region" description="Helical" evidence="10">
    <location>
        <begin position="420"/>
        <end position="441"/>
    </location>
</feature>
<feature type="transmembrane region" description="Helical" evidence="10">
    <location>
        <begin position="1238"/>
        <end position="1258"/>
    </location>
</feature>
<reference evidence="12 13" key="1">
    <citation type="submission" date="2020-05" db="EMBL/GenBank/DDBJ databases">
        <title>Identification and distribution of gene clusters putatively required for synthesis of sphingolipid metabolism inhibitors in phylogenetically diverse species of the filamentous fungus Fusarium.</title>
        <authorList>
            <person name="Kim H.-S."/>
            <person name="Busman M."/>
            <person name="Brown D.W."/>
            <person name="Divon H."/>
            <person name="Uhlig S."/>
            <person name="Proctor R.H."/>
        </authorList>
    </citation>
    <scope>NUCLEOTIDE SEQUENCE [LARGE SCALE GENOMIC DNA]</scope>
    <source>
        <strain evidence="12 13">NRRL 25211</strain>
    </source>
</reference>
<evidence type="ECO:0000256" key="1">
    <source>
        <dbReference type="ARBA" id="ARBA00004141"/>
    </source>
</evidence>
<keyword evidence="3" id="KW-0813">Transport</keyword>
<keyword evidence="6" id="KW-0067">ATP-binding</keyword>
<evidence type="ECO:0000256" key="9">
    <source>
        <dbReference type="SAM" id="MobiDB-lite"/>
    </source>
</evidence>
<sequence length="1392" mass="156087">MHERTPPSTPQDTEAETTVEDTTEPVLQLARTFSLTRTFSALSTNINPFLAQDPRLDPKSPEFEPESWVKALLHAFSKDPSKHPRYTAGVSWRNLSVHGFSDPTEFQKDVVNVIWRSPLAALDWFAKRKQKVKIISDFDGLVKSGELLLVLGRPGSGVSTLLKTIAGHTHGLHLDDSSEFNYQGIPWDLMHRNFRGEVIYQAETDIHFPQLTVGDTLLFAALARTPQHIIANISRHVYAEHMRDAVMAMFGISNTLNTKVGDDFIRGVSGGERKREFDKVLLLYEGRQIFFGPTSEATQYFTTMGFECPPRQTTADFLTSLTNPDERIVRPGFENKVPRSPDEFTDEWRMSQHRASLLNDIAAFGIQYPLDGKQVETLKGIRRTQKAKFSSDKSPFTISIPMQIRLCIGRGAKRLLGDKTFFVVTIVVNFVMSLVLGSVYFDLPSTAEAMNQRASVIFFAILFNGLSSALEILALYVQRPIVEKHARYALYRPLSESVSSIICDLPSKIISTLAFNIPLYFMVHLRRDASAFFIFLLFGFTTTMTMSMILRTIAQSSKTVHQALVPAAIFIIGLVIYAGFVLPIRSMKGWLRWINYVNPIAYAYESLIANEFSGRSFRCQTMIPSGSGYENIDPMQRTCSVAGALPGRDFIDGDFFIGTVYKYHYSHLWRNYGILIAFIIFFTLTYLFSAEYISSEASKGEILVFRKAQKSQSKATSDEEAGSSALQTPRATSDDTFHQSGGEKPPTSSTFCWKNVCYDVSVKGETRRILSDVNGWVQPGKLTALMGATGAGKTTLLDVLADRVTMGIITGDILVNGLPRGKSFQRTTGYVQQQDIHLETSTVREALRFSAVLRQPTAISMQDKIDYVEEVINLLEMGPYADAVIGVPGKGLNVEQRKRLSIGVELVAKPEVLIFFDEPTSGLDSQTAWAIVSLLKKLADHGLAILCTIHQPSGIIFQQFDRLLLLAKGGRTVYFGDIGENATALTGYFERHDTVRCRPEENPAEWMLHVIGAAPGAHTDRDWVATWKESSDFQHVQKALDNMTQSRHISSETDVEDTSYASSVSQQFLACTERVAQQYWRTPTYIYSKLSLCFITSLFIGLSFQNSPLSLQGLQNQLFSIFMLLVIFAFLTYQTMPGFVTQRTLYEGRERSSKTYAWYNLILANTVIEMAWNSMASLAVYFPFYFLVGMYDNGRLTDTQHERGAFMFLLTWAFMVYEGTFSHMCVAGAPTAEVGATLGLFLFMMSLVFCGVLVPYSGLPGFWTFMYRVSPLTYIIGAMVSNGVGKQEVTCSEIEFLQFQTPANLTCGEYVGKFVQAVGGALSNPDSNQTCLYCSIASTDTYLGTLSIRYSERWRNFGLLWAFIVFDVVAALAAYWLIRVPKKGKRFLFWKK</sequence>
<feature type="domain" description="ABC transporter" evidence="11">
    <location>
        <begin position="755"/>
        <end position="994"/>
    </location>
</feature>
<feature type="region of interest" description="Disordered" evidence="9">
    <location>
        <begin position="1"/>
        <end position="22"/>
    </location>
</feature>
<dbReference type="Pfam" id="PF00005">
    <property type="entry name" value="ABC_tran"/>
    <property type="match status" value="2"/>
</dbReference>
<protein>
    <submittedName>
        <fullName evidence="12">ABC transporter CDR4</fullName>
    </submittedName>
</protein>
<keyword evidence="8 10" id="KW-0472">Membrane</keyword>
<feature type="compositionally biased region" description="Acidic residues" evidence="9">
    <location>
        <begin position="13"/>
        <end position="22"/>
    </location>
</feature>
<dbReference type="Proteomes" id="UP000544095">
    <property type="component" value="Unassembled WGS sequence"/>
</dbReference>
<dbReference type="Gene3D" id="3.40.50.300">
    <property type="entry name" value="P-loop containing nucleotide triphosphate hydrolases"/>
    <property type="match status" value="2"/>
</dbReference>
<feature type="region of interest" description="Disordered" evidence="9">
    <location>
        <begin position="715"/>
        <end position="747"/>
    </location>
</feature>
<comment type="similarity">
    <text evidence="2">Belongs to the ABC transporter superfamily. ABCG family. PDR (TC 3.A.1.205) subfamily.</text>
</comment>
<dbReference type="Pfam" id="PF06422">
    <property type="entry name" value="PDR_CDR"/>
    <property type="match status" value="2"/>
</dbReference>